<dbReference type="EMBL" id="MN739506">
    <property type="protein sequence ID" value="QHT09053.1"/>
    <property type="molecule type" value="Genomic_DNA"/>
</dbReference>
<organism evidence="1">
    <name type="scientific">viral metagenome</name>
    <dbReference type="NCBI Taxonomy" id="1070528"/>
    <lineage>
        <taxon>unclassified sequences</taxon>
        <taxon>metagenomes</taxon>
        <taxon>organismal metagenomes</taxon>
    </lineage>
</organism>
<accession>A0A6C0CXU0</accession>
<proteinExistence type="predicted"/>
<name>A0A6C0CXU0_9ZZZZ</name>
<sequence>MKEPIIDLDYKIFYLQQEIDYVPYIVDLKIQMFNFL</sequence>
<dbReference type="AlphaFoldDB" id="A0A6C0CXU0"/>
<protein>
    <submittedName>
        <fullName evidence="1">Uncharacterized protein</fullName>
    </submittedName>
</protein>
<evidence type="ECO:0000313" key="1">
    <source>
        <dbReference type="EMBL" id="QHT09053.1"/>
    </source>
</evidence>
<reference evidence="1" key="1">
    <citation type="journal article" date="2020" name="Nature">
        <title>Giant virus diversity and host interactions through global metagenomics.</title>
        <authorList>
            <person name="Schulz F."/>
            <person name="Roux S."/>
            <person name="Paez-Espino D."/>
            <person name="Jungbluth S."/>
            <person name="Walsh D.A."/>
            <person name="Denef V.J."/>
            <person name="McMahon K.D."/>
            <person name="Konstantinidis K.T."/>
            <person name="Eloe-Fadrosh E.A."/>
            <person name="Kyrpides N.C."/>
            <person name="Woyke T."/>
        </authorList>
    </citation>
    <scope>NUCLEOTIDE SEQUENCE</scope>
    <source>
        <strain evidence="1">GVMAG-M-3300023109-53</strain>
    </source>
</reference>